<keyword evidence="3" id="KW-1185">Reference proteome</keyword>
<protein>
    <recommendedName>
        <fullName evidence="4">Autotransporter domain-containing protein</fullName>
    </recommendedName>
</protein>
<sequence>MRRVTLSTALCTSLLTGLLAAAPARAQQVDGILRDALTSQINERLSALRALQQSRRGGVLGLFGYNAIPDGSTNAVEITRGEASSSTISPTLQLGQLGFGFTVSEAFPIFLESYIGYARYDPRAYIAGGDETRSLPMRWNNVIGTVGVGYDIRLAEYLWLRPIINGSLGYAASDASLLGSFINWRRERDISFLTDKHMNVYGLGGALMLAYYDYTPARNIDVELRYTQMRLQTFGDTPEAVRGNSTARTLGLWARYRWPTGIEAFGRPLRWVVDGSGSLYLGDQRDSIGFGWAVKIGGGIEFDVGRHEIGLAGINLSRVRLIARYFYGDGGVTGTSVGIGMSF</sequence>
<gene>
    <name evidence="2" type="ORF">R9Z33_00120</name>
</gene>
<proteinExistence type="predicted"/>
<reference evidence="2 3" key="1">
    <citation type="submission" date="2023-11" db="EMBL/GenBank/DDBJ databases">
        <title>Arctic aerobic anoxygenic photoheterotroph Sediminicoccus rosea KRV36 adapts its photosynthesis to long days of polar summer.</title>
        <authorList>
            <person name="Tomasch J."/>
            <person name="Kopejtka K."/>
            <person name="Bily T."/>
            <person name="Gardiner A.T."/>
            <person name="Gardian Z."/>
            <person name="Shivaramu S."/>
            <person name="Koblizek M."/>
            <person name="Engelhardt F."/>
            <person name="Kaftan D."/>
        </authorList>
    </citation>
    <scope>NUCLEOTIDE SEQUENCE [LARGE SCALE GENOMIC DNA]</scope>
    <source>
        <strain evidence="2 3">R-30</strain>
    </source>
</reference>
<feature type="chain" id="PRO_5046016696" description="Autotransporter domain-containing protein" evidence="1">
    <location>
        <begin position="27"/>
        <end position="343"/>
    </location>
</feature>
<dbReference type="Proteomes" id="UP001305521">
    <property type="component" value="Chromosome"/>
</dbReference>
<feature type="signal peptide" evidence="1">
    <location>
        <begin position="1"/>
        <end position="26"/>
    </location>
</feature>
<accession>A0ABZ0PHT9</accession>
<evidence type="ECO:0000313" key="2">
    <source>
        <dbReference type="EMBL" id="WPB85294.1"/>
    </source>
</evidence>
<name>A0ABZ0PHT9_9PROT</name>
<evidence type="ECO:0000256" key="1">
    <source>
        <dbReference type="SAM" id="SignalP"/>
    </source>
</evidence>
<dbReference type="RefSeq" id="WP_318649260.1">
    <property type="nucleotide sequence ID" value="NZ_CP137852.1"/>
</dbReference>
<dbReference type="EMBL" id="CP137852">
    <property type="protein sequence ID" value="WPB85294.1"/>
    <property type="molecule type" value="Genomic_DNA"/>
</dbReference>
<evidence type="ECO:0008006" key="4">
    <source>
        <dbReference type="Google" id="ProtNLM"/>
    </source>
</evidence>
<organism evidence="2 3">
    <name type="scientific">Sediminicoccus rosea</name>
    <dbReference type="NCBI Taxonomy" id="1225128"/>
    <lineage>
        <taxon>Bacteria</taxon>
        <taxon>Pseudomonadati</taxon>
        <taxon>Pseudomonadota</taxon>
        <taxon>Alphaproteobacteria</taxon>
        <taxon>Acetobacterales</taxon>
        <taxon>Roseomonadaceae</taxon>
        <taxon>Sediminicoccus</taxon>
    </lineage>
</organism>
<keyword evidence="1" id="KW-0732">Signal</keyword>
<evidence type="ECO:0000313" key="3">
    <source>
        <dbReference type="Proteomes" id="UP001305521"/>
    </source>
</evidence>